<keyword evidence="3" id="KW-0328">Glycosyltransferase</keyword>
<dbReference type="Proteomes" id="UP000007110">
    <property type="component" value="Unassembled WGS sequence"/>
</dbReference>
<accession>A0A7M7GR81</accession>
<sequence>MEIMNLSSLRRTFFILLSVMGLFLVLFCFVSTEDYFVKQARIVKNAQDKTTHNLITAMKTTRQSLTLRQTTERSDDRDNSRRHHPSVRSTTDPAVTMNKYHSLTTARKSTAILQNGTRDQDVDIFGKGNLNKTEVGQDSLPLERRVIPHPHVMPIRIKSTNDKSSEIGTNTKDPAKNQNFTDNKTLTGIMAPHPPYSPGEAVEEKTVENRGNAAMAKPVENLEKPVARKNTFLSRKYKNTDLIQQFKHLVDGKPEKGVAKDAEDEDEMKPWEVANAFPIIKLRKTIKKDTDRQFFEALSKRTIKFARGFREPNRSVLKKVQWQPHFDNHTYKYLITPQTNCYDSNGDYADVTLVVFILTSPVHYSNRRVIRRTWMSHAQREHLDMKMIFLLGATDDAFVQRYIEDEANEYRDILQEDFHDSYVNLTLKTIMGLKWSTQSCPKAKFVMKVDDDVAVNVVNLTAYLKTLNASEDFIGGIVTKGAAPYRNANKKWYVPEDVYPDPTYPPYPQGKSYIMTMNVAREIFTASKQLEIFPWEDVFIGLCLQKIGMQPSEVPGFDGADPIFSAKREVWQSDESLKILQGLLIVFDLRDSQIETIWHAWRFKTWLHVS</sequence>
<dbReference type="GeneID" id="100893702"/>
<dbReference type="InterPro" id="IPR002659">
    <property type="entry name" value="Glyco_trans_31"/>
</dbReference>
<dbReference type="PANTHER" id="PTHR11214:SF314">
    <property type="entry name" value="HEXOSYLTRANSFERASE"/>
    <property type="match status" value="1"/>
</dbReference>
<evidence type="ECO:0000256" key="8">
    <source>
        <dbReference type="ARBA" id="ARBA00023034"/>
    </source>
</evidence>
<dbReference type="GO" id="GO:0016758">
    <property type="term" value="F:hexosyltransferase activity"/>
    <property type="evidence" value="ECO:0007669"/>
    <property type="project" value="InterPro"/>
</dbReference>
<name>A0A7M7GR81_STRPU</name>
<keyword evidence="6" id="KW-0735">Signal-anchor</keyword>
<keyword evidence="7 11" id="KW-1133">Transmembrane helix</keyword>
<dbReference type="GO" id="GO:0000139">
    <property type="term" value="C:Golgi membrane"/>
    <property type="evidence" value="ECO:0000318"/>
    <property type="project" value="GO_Central"/>
</dbReference>
<keyword evidence="4" id="KW-0808">Transferase</keyword>
<proteinExistence type="inferred from homology"/>
<dbReference type="EnsemblMetazoa" id="XM_003730066">
    <property type="protein sequence ID" value="XP_003730114"/>
    <property type="gene ID" value="LOC100893702"/>
</dbReference>
<evidence type="ECO:0000256" key="1">
    <source>
        <dbReference type="ARBA" id="ARBA00004323"/>
    </source>
</evidence>
<feature type="transmembrane region" description="Helical" evidence="11">
    <location>
        <begin position="12"/>
        <end position="32"/>
    </location>
</feature>
<keyword evidence="13" id="KW-1185">Reference proteome</keyword>
<feature type="region of interest" description="Disordered" evidence="10">
    <location>
        <begin position="66"/>
        <end position="94"/>
    </location>
</feature>
<dbReference type="Pfam" id="PF01762">
    <property type="entry name" value="Galactosyl_T"/>
    <property type="match status" value="1"/>
</dbReference>
<reference evidence="13" key="1">
    <citation type="submission" date="2015-02" db="EMBL/GenBank/DDBJ databases">
        <title>Genome sequencing for Strongylocentrotus purpuratus.</title>
        <authorList>
            <person name="Murali S."/>
            <person name="Liu Y."/>
            <person name="Vee V."/>
            <person name="English A."/>
            <person name="Wang M."/>
            <person name="Skinner E."/>
            <person name="Han Y."/>
            <person name="Muzny D.M."/>
            <person name="Worley K.C."/>
            <person name="Gibbs R.A."/>
        </authorList>
    </citation>
    <scope>NUCLEOTIDE SEQUENCE</scope>
</reference>
<dbReference type="InParanoid" id="A0A7M7GR81"/>
<dbReference type="OMA" id="GKSYIMT"/>
<evidence type="ECO:0000256" key="10">
    <source>
        <dbReference type="SAM" id="MobiDB-lite"/>
    </source>
</evidence>
<evidence type="ECO:0000256" key="3">
    <source>
        <dbReference type="ARBA" id="ARBA00022676"/>
    </source>
</evidence>
<evidence type="ECO:0000256" key="5">
    <source>
        <dbReference type="ARBA" id="ARBA00022692"/>
    </source>
</evidence>
<evidence type="ECO:0000313" key="13">
    <source>
        <dbReference type="Proteomes" id="UP000007110"/>
    </source>
</evidence>
<evidence type="ECO:0000256" key="6">
    <source>
        <dbReference type="ARBA" id="ARBA00022968"/>
    </source>
</evidence>
<comment type="subcellular location">
    <subcellularLocation>
        <location evidence="1">Golgi apparatus membrane</location>
        <topology evidence="1">Single-pass type II membrane protein</topology>
    </subcellularLocation>
</comment>
<evidence type="ECO:0008006" key="14">
    <source>
        <dbReference type="Google" id="ProtNLM"/>
    </source>
</evidence>
<dbReference type="AlphaFoldDB" id="A0A7M7GR81"/>
<dbReference type="OrthoDB" id="5825824at2759"/>
<evidence type="ECO:0000256" key="4">
    <source>
        <dbReference type="ARBA" id="ARBA00022679"/>
    </source>
</evidence>
<organism evidence="12 13">
    <name type="scientific">Strongylocentrotus purpuratus</name>
    <name type="common">Purple sea urchin</name>
    <dbReference type="NCBI Taxonomy" id="7668"/>
    <lineage>
        <taxon>Eukaryota</taxon>
        <taxon>Metazoa</taxon>
        <taxon>Echinodermata</taxon>
        <taxon>Eleutherozoa</taxon>
        <taxon>Echinozoa</taxon>
        <taxon>Echinoidea</taxon>
        <taxon>Euechinoidea</taxon>
        <taxon>Echinacea</taxon>
        <taxon>Camarodonta</taxon>
        <taxon>Echinidea</taxon>
        <taxon>Strongylocentrotidae</taxon>
        <taxon>Strongylocentrotus</taxon>
    </lineage>
</organism>
<dbReference type="GO" id="GO:0016757">
    <property type="term" value="F:glycosyltransferase activity"/>
    <property type="evidence" value="ECO:0000318"/>
    <property type="project" value="GO_Central"/>
</dbReference>
<dbReference type="PANTHER" id="PTHR11214">
    <property type="entry name" value="BETA-1,3-N-ACETYLGLUCOSAMINYLTRANSFERASE"/>
    <property type="match status" value="1"/>
</dbReference>
<dbReference type="KEGG" id="spu:100893702"/>
<dbReference type="Gene3D" id="3.90.550.50">
    <property type="match status" value="1"/>
</dbReference>
<feature type="compositionally biased region" description="Basic and acidic residues" evidence="10">
    <location>
        <begin position="70"/>
        <end position="79"/>
    </location>
</feature>
<keyword evidence="8" id="KW-0333">Golgi apparatus</keyword>
<evidence type="ECO:0000256" key="7">
    <source>
        <dbReference type="ARBA" id="ARBA00022989"/>
    </source>
</evidence>
<evidence type="ECO:0000256" key="9">
    <source>
        <dbReference type="ARBA" id="ARBA00023136"/>
    </source>
</evidence>
<evidence type="ECO:0000313" key="12">
    <source>
        <dbReference type="EnsemblMetazoa" id="XP_003730114"/>
    </source>
</evidence>
<evidence type="ECO:0000256" key="2">
    <source>
        <dbReference type="ARBA" id="ARBA00008661"/>
    </source>
</evidence>
<evidence type="ECO:0000256" key="11">
    <source>
        <dbReference type="SAM" id="Phobius"/>
    </source>
</evidence>
<comment type="similarity">
    <text evidence="2">Belongs to the glycosyltransferase 31 family.</text>
</comment>
<reference evidence="12" key="2">
    <citation type="submission" date="2021-01" db="UniProtKB">
        <authorList>
            <consortium name="EnsemblMetazoa"/>
        </authorList>
    </citation>
    <scope>IDENTIFICATION</scope>
</reference>
<dbReference type="FunFam" id="3.90.550.50:FF:000040">
    <property type="entry name" value="Hexosyltransferase"/>
    <property type="match status" value="1"/>
</dbReference>
<keyword evidence="5 11" id="KW-0812">Transmembrane</keyword>
<protein>
    <recommendedName>
        <fullName evidence="14">Hexosyltransferase</fullName>
    </recommendedName>
</protein>
<dbReference type="GO" id="GO:0006493">
    <property type="term" value="P:protein O-linked glycosylation"/>
    <property type="evidence" value="ECO:0000318"/>
    <property type="project" value="GO_Central"/>
</dbReference>
<dbReference type="RefSeq" id="XP_003730114.2">
    <property type="nucleotide sequence ID" value="XM_003730066.3"/>
</dbReference>
<keyword evidence="9 11" id="KW-0472">Membrane</keyword>